<evidence type="ECO:0000313" key="10">
    <source>
        <dbReference type="EMBL" id="MFD1516095.1"/>
    </source>
</evidence>
<dbReference type="Proteomes" id="UP001597114">
    <property type="component" value="Unassembled WGS sequence"/>
</dbReference>
<evidence type="ECO:0000259" key="9">
    <source>
        <dbReference type="Pfam" id="PF12225"/>
    </source>
</evidence>
<comment type="cofactor">
    <cofactor evidence="1 8">
        <name>FAD</name>
        <dbReference type="ChEBI" id="CHEBI:57692"/>
    </cofactor>
</comment>
<comment type="caution">
    <text evidence="10">The sequence shown here is derived from an EMBL/GenBank/DDBJ whole genome shotgun (WGS) entry which is preliminary data.</text>
</comment>
<dbReference type="InterPro" id="IPR003171">
    <property type="entry name" value="Mehydrof_redctse-like"/>
</dbReference>
<evidence type="ECO:0000256" key="8">
    <source>
        <dbReference type="RuleBase" id="RU003862"/>
    </source>
</evidence>
<evidence type="ECO:0000256" key="3">
    <source>
        <dbReference type="ARBA" id="ARBA00006743"/>
    </source>
</evidence>
<gene>
    <name evidence="10" type="ORF">ACFSJD_01265</name>
</gene>
<evidence type="ECO:0000256" key="7">
    <source>
        <dbReference type="ARBA" id="ARBA00048628"/>
    </source>
</evidence>
<dbReference type="RefSeq" id="WP_344724838.1">
    <property type="nucleotide sequence ID" value="NZ_BAAAUS010000027.1"/>
</dbReference>
<accession>A0ABW4EQ62</accession>
<comment type="catalytic activity">
    <reaction evidence="7">
        <text>(6S)-5-methyl-5,6,7,8-tetrahydrofolate + NAD(+) = (6R)-5,10-methylene-5,6,7,8-tetrahydrofolate + NADH + H(+)</text>
        <dbReference type="Rhea" id="RHEA:19821"/>
        <dbReference type="ChEBI" id="CHEBI:15378"/>
        <dbReference type="ChEBI" id="CHEBI:15636"/>
        <dbReference type="ChEBI" id="CHEBI:18608"/>
        <dbReference type="ChEBI" id="CHEBI:57540"/>
        <dbReference type="ChEBI" id="CHEBI:57945"/>
        <dbReference type="EC" id="1.5.1.54"/>
    </reaction>
    <physiologicalReaction direction="right-to-left" evidence="7">
        <dbReference type="Rhea" id="RHEA:19823"/>
    </physiologicalReaction>
</comment>
<evidence type="ECO:0000256" key="4">
    <source>
        <dbReference type="ARBA" id="ARBA00022630"/>
    </source>
</evidence>
<evidence type="ECO:0000256" key="5">
    <source>
        <dbReference type="ARBA" id="ARBA00022827"/>
    </source>
</evidence>
<dbReference type="PANTHER" id="PTHR45754">
    <property type="entry name" value="METHYLENETETRAHYDROFOLATE REDUCTASE"/>
    <property type="match status" value="1"/>
</dbReference>
<keyword evidence="4 8" id="KW-0285">Flavoprotein</keyword>
<dbReference type="PANTHER" id="PTHR45754:SF3">
    <property type="entry name" value="METHYLENETETRAHYDROFOLATE REDUCTASE (NADPH)"/>
    <property type="match status" value="1"/>
</dbReference>
<dbReference type="Pfam" id="PF12225">
    <property type="entry name" value="DUF5981"/>
    <property type="match status" value="1"/>
</dbReference>
<comment type="pathway">
    <text evidence="2 8">One-carbon metabolism; tetrahydrofolate interconversion.</text>
</comment>
<evidence type="ECO:0000256" key="6">
    <source>
        <dbReference type="ARBA" id="ARBA00023002"/>
    </source>
</evidence>
<organism evidence="10 11">
    <name type="scientific">Pseudonocardia yunnanensis</name>
    <dbReference type="NCBI Taxonomy" id="58107"/>
    <lineage>
        <taxon>Bacteria</taxon>
        <taxon>Bacillati</taxon>
        <taxon>Actinomycetota</taxon>
        <taxon>Actinomycetes</taxon>
        <taxon>Pseudonocardiales</taxon>
        <taxon>Pseudonocardiaceae</taxon>
        <taxon>Pseudonocardia</taxon>
    </lineage>
</organism>
<feature type="domain" description="Methylene-tetrahydrofolate reductase C-terminal-like" evidence="9">
    <location>
        <begin position="3"/>
        <end position="36"/>
    </location>
</feature>
<name>A0ABW4EQ62_9PSEU</name>
<dbReference type="SUPFAM" id="SSF51730">
    <property type="entry name" value="FAD-linked oxidoreductase"/>
    <property type="match status" value="1"/>
</dbReference>
<keyword evidence="11" id="KW-1185">Reference proteome</keyword>
<dbReference type="InterPro" id="IPR029041">
    <property type="entry name" value="FAD-linked_oxidoreductase-like"/>
</dbReference>
<dbReference type="EMBL" id="JBHUCO010000001">
    <property type="protein sequence ID" value="MFD1516095.1"/>
    <property type="molecule type" value="Genomic_DNA"/>
</dbReference>
<evidence type="ECO:0000256" key="2">
    <source>
        <dbReference type="ARBA" id="ARBA00004777"/>
    </source>
</evidence>
<reference evidence="11" key="1">
    <citation type="journal article" date="2019" name="Int. J. Syst. Evol. Microbiol.">
        <title>The Global Catalogue of Microorganisms (GCM) 10K type strain sequencing project: providing services to taxonomists for standard genome sequencing and annotation.</title>
        <authorList>
            <consortium name="The Broad Institute Genomics Platform"/>
            <consortium name="The Broad Institute Genome Sequencing Center for Infectious Disease"/>
            <person name="Wu L."/>
            <person name="Ma J."/>
        </authorList>
    </citation>
    <scope>NUCLEOTIDE SEQUENCE [LARGE SCALE GENOMIC DNA]</scope>
    <source>
        <strain evidence="11">CCM 7043</strain>
    </source>
</reference>
<sequence>MTVAPGRGCPKRMTYGPCGGVGPDGSCEIAPEPCVFLDDPIVPWAGAASARGPGAAGREFRALMRRRPVIVAEMPTVPLDVRSIAETADVMRGTVDAVTTGDSPAARVQYPPAYRALLVQQHGLPVWAGLNCRDRNRVALEGEIAALAHAGVVAVHCVTGDHPESGHRPDAMPVFDLESHELVPLARAAGLLVSVAESPAAPPVTHRAGRLAEKVRAGAQICLLQFCGEVEDVAAFTDAARRAGADIPVLPGVPLIVDEYGAALMSSFAAAVLPAGYVESVRRAADPVSAGVEAAVRYARALLTVEGVAGVVLGGAPDPGSGTLLARALAAVGKELGAGR</sequence>
<protein>
    <recommendedName>
        <fullName evidence="8">Methylenetetrahydrofolate reductase</fullName>
    </recommendedName>
</protein>
<keyword evidence="6 8" id="KW-0560">Oxidoreductase</keyword>
<proteinExistence type="inferred from homology"/>
<dbReference type="Pfam" id="PF02219">
    <property type="entry name" value="MTHFR"/>
    <property type="match status" value="1"/>
</dbReference>
<dbReference type="Gene3D" id="3.20.20.220">
    <property type="match status" value="1"/>
</dbReference>
<dbReference type="InterPro" id="IPR022026">
    <property type="entry name" value="DUF5981"/>
</dbReference>
<comment type="similarity">
    <text evidence="3 8">Belongs to the methylenetetrahydrofolate reductase family.</text>
</comment>
<evidence type="ECO:0000256" key="1">
    <source>
        <dbReference type="ARBA" id="ARBA00001974"/>
    </source>
</evidence>
<evidence type="ECO:0000313" key="11">
    <source>
        <dbReference type="Proteomes" id="UP001597114"/>
    </source>
</evidence>
<keyword evidence="5 8" id="KW-0274">FAD</keyword>